<evidence type="ECO:0000313" key="3">
    <source>
        <dbReference type="Proteomes" id="UP000225605"/>
    </source>
</evidence>
<evidence type="ECO:0000313" key="2">
    <source>
        <dbReference type="EMBL" id="RKE92634.1"/>
    </source>
</evidence>
<sequence length="58" mass="6966">MRNDKIECAKRKCKHIHYENDRLEVPDPEFPTWLISICPKCGANDYFIIEELRENNND</sequence>
<reference evidence="1 3" key="1">
    <citation type="journal article" date="2017" name="Nat. Microbiol.">
        <title>Natural product diversity associated with the nematode symbionts Photorhabdus and Xenorhabdus.</title>
        <authorList>
            <person name="Tobias N.J."/>
            <person name="Wolff H."/>
            <person name="Djahanschiri B."/>
            <person name="Grundmann F."/>
            <person name="Kronenwerth M."/>
            <person name="Shi Y.M."/>
            <person name="Simonyi S."/>
            <person name="Grun P."/>
            <person name="Shapiro-Ilan D."/>
            <person name="Pidot S.J."/>
            <person name="Stinear T.P."/>
            <person name="Ebersberger I."/>
            <person name="Bode H.B."/>
        </authorList>
    </citation>
    <scope>NUCLEOTIDE SEQUENCE [LARGE SCALE GENOMIC DNA]</scope>
    <source>
        <strain evidence="1 3">DSM 16337</strain>
    </source>
</reference>
<organism evidence="1 3">
    <name type="scientific">Xenorhabdus ehlersii</name>
    <dbReference type="NCBI Taxonomy" id="290111"/>
    <lineage>
        <taxon>Bacteria</taxon>
        <taxon>Pseudomonadati</taxon>
        <taxon>Pseudomonadota</taxon>
        <taxon>Gammaproteobacteria</taxon>
        <taxon>Enterobacterales</taxon>
        <taxon>Morganellaceae</taxon>
        <taxon>Xenorhabdus</taxon>
    </lineage>
</organism>
<gene>
    <name evidence="2" type="ORF">BDE27_0290</name>
    <name evidence="1" type="ORF">Xehl_03200</name>
</gene>
<reference evidence="2 4" key="2">
    <citation type="submission" date="2018-09" db="EMBL/GenBank/DDBJ databases">
        <title>Genomic Encyclopedia of Archaeal and Bacterial Type Strains, Phase II (KMG-II): from individual species to whole genera.</title>
        <authorList>
            <person name="Goeker M."/>
        </authorList>
    </citation>
    <scope>NUCLEOTIDE SEQUENCE [LARGE SCALE GENOMIC DNA]</scope>
    <source>
        <strain evidence="2 4">DSM 16337</strain>
    </source>
</reference>
<name>A0A2D0IMC5_9GAMM</name>
<dbReference type="AlphaFoldDB" id="A0A2D0IMC5"/>
<dbReference type="Proteomes" id="UP000283568">
    <property type="component" value="Unassembled WGS sequence"/>
</dbReference>
<comment type="caution">
    <text evidence="1">The sequence shown here is derived from an EMBL/GenBank/DDBJ whole genome shotgun (WGS) entry which is preliminary data.</text>
</comment>
<accession>A0A2D0IMC5</accession>
<dbReference type="EMBL" id="RAQI01000001">
    <property type="protein sequence ID" value="RKE92634.1"/>
    <property type="molecule type" value="Genomic_DNA"/>
</dbReference>
<dbReference type="RefSeq" id="WP_167450513.1">
    <property type="nucleotide sequence ID" value="NZ_CAWNOJ010000029.1"/>
</dbReference>
<evidence type="ECO:0000313" key="1">
    <source>
        <dbReference type="EMBL" id="PHM22966.1"/>
    </source>
</evidence>
<keyword evidence="4" id="KW-1185">Reference proteome</keyword>
<dbReference type="EMBL" id="NIBT01000018">
    <property type="protein sequence ID" value="PHM22966.1"/>
    <property type="molecule type" value="Genomic_DNA"/>
</dbReference>
<dbReference type="Proteomes" id="UP000225605">
    <property type="component" value="Unassembled WGS sequence"/>
</dbReference>
<protein>
    <submittedName>
        <fullName evidence="1">Uncharacterized protein</fullName>
    </submittedName>
</protein>
<evidence type="ECO:0000313" key="4">
    <source>
        <dbReference type="Proteomes" id="UP000283568"/>
    </source>
</evidence>
<proteinExistence type="predicted"/>